<reference evidence="7 9" key="1">
    <citation type="journal article" date="2015" name="Genome Announc.">
        <title>Complete genome sequences for 59 burkholderia isolates, both pathogenic and near neighbor.</title>
        <authorList>
            <person name="Johnson S.L."/>
            <person name="Bishop-Lilly K.A."/>
            <person name="Ladner J.T."/>
            <person name="Daligault H.E."/>
            <person name="Davenport K.W."/>
            <person name="Jaissle J."/>
            <person name="Frey K.G."/>
            <person name="Koroleva G.I."/>
            <person name="Bruce D.C."/>
            <person name="Coyne S.R."/>
            <person name="Broomall S.M."/>
            <person name="Li P.E."/>
            <person name="Teshima H."/>
            <person name="Gibbons H.S."/>
            <person name="Palacios G.F."/>
            <person name="Rosenzweig C.N."/>
            <person name="Redden C.L."/>
            <person name="Xu Y."/>
            <person name="Minogue T.D."/>
            <person name="Chain P.S."/>
        </authorList>
    </citation>
    <scope>NUCLEOTIDE SEQUENCE [LARGE SCALE GENOMIC DNA]</scope>
    <source>
        <strain evidence="7 9">ATCC BAA-463</strain>
        <plasmid evidence="7 9">pBIL</plasmid>
    </source>
</reference>
<dbReference type="GO" id="GO:0009055">
    <property type="term" value="F:electron transfer activity"/>
    <property type="evidence" value="ECO:0007669"/>
    <property type="project" value="InterPro"/>
</dbReference>
<accession>A0AAP5QAC4</accession>
<feature type="binding site" description="covalent" evidence="4">
    <location>
        <position position="163"/>
    </location>
    <ligand>
        <name>heme c</name>
        <dbReference type="ChEBI" id="CHEBI:61717"/>
        <label>2</label>
    </ligand>
</feature>
<evidence type="ECO:0000259" key="6">
    <source>
        <dbReference type="PROSITE" id="PS51007"/>
    </source>
</evidence>
<keyword evidence="3 5" id="KW-0408">Iron</keyword>
<keyword evidence="1 4" id="KW-0349">Heme</keyword>
<feature type="binding site" description="axial binding residue" evidence="5">
    <location>
        <position position="209"/>
    </location>
    <ligand>
        <name>heme c</name>
        <dbReference type="ChEBI" id="CHEBI:61717"/>
        <label>2</label>
    </ligand>
    <ligandPart>
        <name>Fe</name>
        <dbReference type="ChEBI" id="CHEBI:18248"/>
    </ligandPart>
</feature>
<dbReference type="Proteomes" id="UP001246473">
    <property type="component" value="Unassembled WGS sequence"/>
</dbReference>
<comment type="PTM">
    <text evidence="4">Binds 2 heme c groups covalently per subunit.</text>
</comment>
<evidence type="ECO:0000313" key="7">
    <source>
        <dbReference type="EMBL" id="AJZ56119.1"/>
    </source>
</evidence>
<sequence length="240" mass="24398">MKTKRLMHTDIRLYFAVAAMVAATAILLMQGAAYADETARPAARAASIAHAGTPSGIPACAACHGAVGEGNAAVGYPRLAGLPGDYLAQQLANFSSGARSNPMMNPVAKLLDASDRAALAAFYTSQPSSGPGRRTDQTAVAAEHGTGEQIALHGKWSEGVPACVSCHGSQGSGVGADFPALAGQSSIYIRNQFAAWKSGTRPPGPLGLMASIASRLSNSEVDAVADYFAALPAASRGNTP</sequence>
<dbReference type="Gene3D" id="1.10.760.10">
    <property type="entry name" value="Cytochrome c-like domain"/>
    <property type="match status" value="2"/>
</dbReference>
<dbReference type="PANTHER" id="PTHR33751">
    <property type="entry name" value="CBB3-TYPE CYTOCHROME C OXIDASE SUBUNIT FIXP"/>
    <property type="match status" value="1"/>
</dbReference>
<dbReference type="InterPro" id="IPR009056">
    <property type="entry name" value="Cyt_c-like_dom"/>
</dbReference>
<gene>
    <name evidence="7" type="ORF">OI25_7891</name>
    <name evidence="8" type="ORF">ParKJ_21750</name>
</gene>
<organism evidence="8 10">
    <name type="scientific">Paraburkholderia fungorum</name>
    <dbReference type="NCBI Taxonomy" id="134537"/>
    <lineage>
        <taxon>Bacteria</taxon>
        <taxon>Pseudomonadati</taxon>
        <taxon>Pseudomonadota</taxon>
        <taxon>Betaproteobacteria</taxon>
        <taxon>Burkholderiales</taxon>
        <taxon>Burkholderiaceae</taxon>
        <taxon>Paraburkholderia</taxon>
    </lineage>
</organism>
<dbReference type="SUPFAM" id="SSF46626">
    <property type="entry name" value="Cytochrome c"/>
    <property type="match status" value="2"/>
</dbReference>
<dbReference type="InterPro" id="IPR036909">
    <property type="entry name" value="Cyt_c-like_dom_sf"/>
</dbReference>
<dbReference type="InterPro" id="IPR024167">
    <property type="entry name" value="Cytochrome_c4-like"/>
</dbReference>
<evidence type="ECO:0000256" key="1">
    <source>
        <dbReference type="ARBA" id="ARBA00022617"/>
    </source>
</evidence>
<dbReference type="PROSITE" id="PS51007">
    <property type="entry name" value="CYTC"/>
    <property type="match status" value="2"/>
</dbReference>
<evidence type="ECO:0000313" key="9">
    <source>
        <dbReference type="Proteomes" id="UP000032614"/>
    </source>
</evidence>
<dbReference type="KEGG" id="bfn:OI25_7891"/>
<feature type="domain" description="Cytochrome c" evidence="6">
    <location>
        <begin position="40"/>
        <end position="127"/>
    </location>
</feature>
<feature type="domain" description="Cytochrome c" evidence="6">
    <location>
        <begin position="142"/>
        <end position="232"/>
    </location>
</feature>
<dbReference type="GO" id="GO:0005506">
    <property type="term" value="F:iron ion binding"/>
    <property type="evidence" value="ECO:0007669"/>
    <property type="project" value="InterPro"/>
</dbReference>
<feature type="binding site" description="covalent" evidence="4">
    <location>
        <position position="166"/>
    </location>
    <ligand>
        <name>heme c</name>
        <dbReference type="ChEBI" id="CHEBI:61717"/>
        <label>2</label>
    </ligand>
</feature>
<dbReference type="InterPro" id="IPR050597">
    <property type="entry name" value="Cytochrome_c_Oxidase_Subunit"/>
</dbReference>
<evidence type="ECO:0000256" key="2">
    <source>
        <dbReference type="ARBA" id="ARBA00022723"/>
    </source>
</evidence>
<geneLocation type="plasmid" evidence="7 9">
    <name>pBIL</name>
</geneLocation>
<dbReference type="RefSeq" id="WP_208459049.1">
    <property type="nucleotide sequence ID" value="NZ_CADFGE010000013.1"/>
</dbReference>
<name>A0AAP5QAC4_9BURK</name>
<protein>
    <submittedName>
        <fullName evidence="8">C-type cytochrome</fullName>
    </submittedName>
    <submittedName>
        <fullName evidence="7">Cytochrome c family protein</fullName>
    </submittedName>
</protein>
<evidence type="ECO:0000313" key="10">
    <source>
        <dbReference type="Proteomes" id="UP001246473"/>
    </source>
</evidence>
<proteinExistence type="predicted"/>
<dbReference type="Proteomes" id="UP000032614">
    <property type="component" value="Plasmid pBIL"/>
</dbReference>
<dbReference type="PANTHER" id="PTHR33751:SF11">
    <property type="entry name" value="BLL4483 PROTEIN"/>
    <property type="match status" value="1"/>
</dbReference>
<reference evidence="8" key="2">
    <citation type="submission" date="2022-08" db="EMBL/GenBank/DDBJ databases">
        <authorList>
            <person name="Kim S.-J."/>
        </authorList>
    </citation>
    <scope>NUCLEOTIDE SEQUENCE</scope>
    <source>
        <strain evidence="8">KJ</strain>
    </source>
</reference>
<feature type="binding site" description="axial binding residue" evidence="5">
    <location>
        <position position="167"/>
    </location>
    <ligand>
        <name>heme c</name>
        <dbReference type="ChEBI" id="CHEBI:61717"/>
        <label>2</label>
    </ligand>
    <ligandPart>
        <name>Fe</name>
        <dbReference type="ChEBI" id="CHEBI:18248"/>
    </ligandPart>
</feature>
<feature type="binding site" description="axial binding residue" evidence="5">
    <location>
        <position position="64"/>
    </location>
    <ligand>
        <name>heme c</name>
        <dbReference type="ChEBI" id="CHEBI:61717"/>
        <label>1</label>
    </ligand>
    <ligandPart>
        <name>Fe</name>
        <dbReference type="ChEBI" id="CHEBI:18248"/>
    </ligandPart>
</feature>
<dbReference type="AlphaFoldDB" id="A0AAP5QAC4"/>
<keyword evidence="2 5" id="KW-0479">Metal-binding</keyword>
<evidence type="ECO:0000256" key="5">
    <source>
        <dbReference type="PIRSR" id="PIRSR000005-2"/>
    </source>
</evidence>
<dbReference type="EMBL" id="CP010024">
    <property type="protein sequence ID" value="AJZ56119.1"/>
    <property type="molecule type" value="Genomic_DNA"/>
</dbReference>
<dbReference type="Pfam" id="PF00034">
    <property type="entry name" value="Cytochrom_C"/>
    <property type="match status" value="2"/>
</dbReference>
<keyword evidence="7" id="KW-0614">Plasmid</keyword>
<dbReference type="GeneID" id="66513161"/>
<dbReference type="EMBL" id="JANSLM010000008">
    <property type="protein sequence ID" value="MDT8840053.1"/>
    <property type="molecule type" value="Genomic_DNA"/>
</dbReference>
<dbReference type="GO" id="GO:0042597">
    <property type="term" value="C:periplasmic space"/>
    <property type="evidence" value="ECO:0007669"/>
    <property type="project" value="InterPro"/>
</dbReference>
<feature type="binding site" description="covalent" evidence="4">
    <location>
        <position position="63"/>
    </location>
    <ligand>
        <name>heme c</name>
        <dbReference type="ChEBI" id="CHEBI:61717"/>
        <label>1</label>
    </ligand>
</feature>
<feature type="binding site" description="axial binding residue" evidence="5">
    <location>
        <position position="104"/>
    </location>
    <ligand>
        <name>heme c</name>
        <dbReference type="ChEBI" id="CHEBI:61717"/>
        <label>1</label>
    </ligand>
    <ligandPart>
        <name>Fe</name>
        <dbReference type="ChEBI" id="CHEBI:18248"/>
    </ligandPart>
</feature>
<evidence type="ECO:0000256" key="4">
    <source>
        <dbReference type="PIRSR" id="PIRSR000005-1"/>
    </source>
</evidence>
<feature type="binding site" description="covalent" evidence="4">
    <location>
        <position position="60"/>
    </location>
    <ligand>
        <name>heme c</name>
        <dbReference type="ChEBI" id="CHEBI:61717"/>
        <label>1</label>
    </ligand>
</feature>
<dbReference type="PIRSF" id="PIRSF000005">
    <property type="entry name" value="Cytochrome_c4"/>
    <property type="match status" value="1"/>
</dbReference>
<evidence type="ECO:0000313" key="8">
    <source>
        <dbReference type="EMBL" id="MDT8840053.1"/>
    </source>
</evidence>
<evidence type="ECO:0000256" key="3">
    <source>
        <dbReference type="ARBA" id="ARBA00023004"/>
    </source>
</evidence>
<dbReference type="GO" id="GO:0020037">
    <property type="term" value="F:heme binding"/>
    <property type="evidence" value="ECO:0007669"/>
    <property type="project" value="InterPro"/>
</dbReference>